<keyword evidence="2" id="KW-1185">Reference proteome</keyword>
<dbReference type="AlphaFoldDB" id="A0A8X7PSQ0"/>
<dbReference type="Proteomes" id="UP000886595">
    <property type="component" value="Unassembled WGS sequence"/>
</dbReference>
<evidence type="ECO:0000313" key="2">
    <source>
        <dbReference type="Proteomes" id="UP000886595"/>
    </source>
</evidence>
<reference evidence="1 2" key="1">
    <citation type="submission" date="2020-02" db="EMBL/GenBank/DDBJ databases">
        <authorList>
            <person name="Ma Q."/>
            <person name="Huang Y."/>
            <person name="Song X."/>
            <person name="Pei D."/>
        </authorList>
    </citation>
    <scope>NUCLEOTIDE SEQUENCE [LARGE SCALE GENOMIC DNA]</scope>
    <source>
        <strain evidence="1">Sxm20200214</strain>
        <tissue evidence="1">Leaf</tissue>
    </source>
</reference>
<proteinExistence type="predicted"/>
<sequence length="88" mass="9586">MSHITLSQSSQSTVSGLPMFHQTMMSSTSKPIPVIIQICAAKVLSKLYAMTESSQLYIISKAGFGLYISLLFRSSDLKALSNRILTSV</sequence>
<gene>
    <name evidence="1" type="ORF">Bca52824_074273</name>
</gene>
<evidence type="ECO:0000313" key="1">
    <source>
        <dbReference type="EMBL" id="KAG2254979.1"/>
    </source>
</evidence>
<accession>A0A8X7PSQ0</accession>
<dbReference type="EMBL" id="JAAMPC010000015">
    <property type="protein sequence ID" value="KAG2254979.1"/>
    <property type="molecule type" value="Genomic_DNA"/>
</dbReference>
<organism evidence="1 2">
    <name type="scientific">Brassica carinata</name>
    <name type="common">Ethiopian mustard</name>
    <name type="synonym">Abyssinian cabbage</name>
    <dbReference type="NCBI Taxonomy" id="52824"/>
    <lineage>
        <taxon>Eukaryota</taxon>
        <taxon>Viridiplantae</taxon>
        <taxon>Streptophyta</taxon>
        <taxon>Embryophyta</taxon>
        <taxon>Tracheophyta</taxon>
        <taxon>Spermatophyta</taxon>
        <taxon>Magnoliopsida</taxon>
        <taxon>eudicotyledons</taxon>
        <taxon>Gunneridae</taxon>
        <taxon>Pentapetalae</taxon>
        <taxon>rosids</taxon>
        <taxon>malvids</taxon>
        <taxon>Brassicales</taxon>
        <taxon>Brassicaceae</taxon>
        <taxon>Brassiceae</taxon>
        <taxon>Brassica</taxon>
    </lineage>
</organism>
<name>A0A8X7PSQ0_BRACI</name>
<protein>
    <submittedName>
        <fullName evidence="1">Uncharacterized protein</fullName>
    </submittedName>
</protein>
<dbReference type="OrthoDB" id="1745962at2759"/>
<comment type="caution">
    <text evidence="1">The sequence shown here is derived from an EMBL/GenBank/DDBJ whole genome shotgun (WGS) entry which is preliminary data.</text>
</comment>